<proteinExistence type="predicted"/>
<dbReference type="AlphaFoldDB" id="A0A914YQB0"/>
<name>A0A914YQB0_9BILA</name>
<evidence type="ECO:0000313" key="2">
    <source>
        <dbReference type="WBParaSite" id="PSU_v2.g21220.t1"/>
    </source>
</evidence>
<reference evidence="2" key="1">
    <citation type="submission" date="2022-11" db="UniProtKB">
        <authorList>
            <consortium name="WormBaseParasite"/>
        </authorList>
    </citation>
    <scope>IDENTIFICATION</scope>
</reference>
<dbReference type="WBParaSite" id="PSU_v2.g21220.t1">
    <property type="protein sequence ID" value="PSU_v2.g21220.t1"/>
    <property type="gene ID" value="PSU_v2.g21220"/>
</dbReference>
<keyword evidence="1" id="KW-1185">Reference proteome</keyword>
<sequence>MSSEINPAREATLSVLKDNGNKVILTINIPGLRRRRSIFQSIINLFSKPSNPFRLSTNAHFANYALTNGSLDFSVDVYENKQALREHSEIRQTYFCKIDQFPSRINPESAEFELVEAESGNCYFLLTCIKLDNLNTNWKEFQDTHGTLDVAKV</sequence>
<organism evidence="1 2">
    <name type="scientific">Panagrolaimus superbus</name>
    <dbReference type="NCBI Taxonomy" id="310955"/>
    <lineage>
        <taxon>Eukaryota</taxon>
        <taxon>Metazoa</taxon>
        <taxon>Ecdysozoa</taxon>
        <taxon>Nematoda</taxon>
        <taxon>Chromadorea</taxon>
        <taxon>Rhabditida</taxon>
        <taxon>Tylenchina</taxon>
        <taxon>Panagrolaimomorpha</taxon>
        <taxon>Panagrolaimoidea</taxon>
        <taxon>Panagrolaimidae</taxon>
        <taxon>Panagrolaimus</taxon>
    </lineage>
</organism>
<dbReference type="Proteomes" id="UP000887577">
    <property type="component" value="Unplaced"/>
</dbReference>
<accession>A0A914YQB0</accession>
<protein>
    <submittedName>
        <fullName evidence="2">Uncharacterized protein</fullName>
    </submittedName>
</protein>
<evidence type="ECO:0000313" key="1">
    <source>
        <dbReference type="Proteomes" id="UP000887577"/>
    </source>
</evidence>